<comment type="subcellular location">
    <subcellularLocation>
        <location evidence="1">Nucleus</location>
    </subcellularLocation>
</comment>
<dbReference type="EMBL" id="JAHWGI010001331">
    <property type="protein sequence ID" value="KAK3928513.1"/>
    <property type="molecule type" value="Genomic_DNA"/>
</dbReference>
<dbReference type="GO" id="GO:0006298">
    <property type="term" value="P:mismatch repair"/>
    <property type="evidence" value="ECO:0007669"/>
    <property type="project" value="TreeGrafter"/>
</dbReference>
<reference evidence="4" key="1">
    <citation type="submission" date="2021-07" db="EMBL/GenBank/DDBJ databases">
        <authorList>
            <person name="Catto M.A."/>
            <person name="Jacobson A."/>
            <person name="Kennedy G."/>
            <person name="Labadie P."/>
            <person name="Hunt B.G."/>
            <person name="Srinivasan R."/>
        </authorList>
    </citation>
    <scope>NUCLEOTIDE SEQUENCE</scope>
    <source>
        <strain evidence="4">PL_HMW_Pooled</strain>
        <tissue evidence="4">Head</tissue>
    </source>
</reference>
<dbReference type="AlphaFoldDB" id="A0AAE1HW47"/>
<dbReference type="GO" id="GO:0005662">
    <property type="term" value="C:DNA replication factor A complex"/>
    <property type="evidence" value="ECO:0007669"/>
    <property type="project" value="TreeGrafter"/>
</dbReference>
<dbReference type="Gene3D" id="2.40.50.140">
    <property type="entry name" value="Nucleic acid-binding proteins"/>
    <property type="match status" value="1"/>
</dbReference>
<dbReference type="InterPro" id="IPR013970">
    <property type="entry name" value="Rfa2"/>
</dbReference>
<dbReference type="GO" id="GO:0006284">
    <property type="term" value="P:base-excision repair"/>
    <property type="evidence" value="ECO:0007669"/>
    <property type="project" value="TreeGrafter"/>
</dbReference>
<comment type="similarity">
    <text evidence="2">Belongs to the replication factor A protein 3 family.</text>
</comment>
<dbReference type="InterPro" id="IPR012340">
    <property type="entry name" value="NA-bd_OB-fold"/>
</dbReference>
<dbReference type="GO" id="GO:0003684">
    <property type="term" value="F:damaged DNA binding"/>
    <property type="evidence" value="ECO:0007669"/>
    <property type="project" value="TreeGrafter"/>
</dbReference>
<evidence type="ECO:0000313" key="5">
    <source>
        <dbReference type="Proteomes" id="UP001219518"/>
    </source>
</evidence>
<dbReference type="GO" id="GO:0003697">
    <property type="term" value="F:single-stranded DNA binding"/>
    <property type="evidence" value="ECO:0007669"/>
    <property type="project" value="TreeGrafter"/>
</dbReference>
<gene>
    <name evidence="4" type="ORF">KUF71_016760</name>
</gene>
<proteinExistence type="inferred from homology"/>
<dbReference type="Proteomes" id="UP001219518">
    <property type="component" value="Unassembled WGS sequence"/>
</dbReference>
<reference evidence="4" key="2">
    <citation type="journal article" date="2023" name="BMC Genomics">
        <title>Pest status, molecular evolution, and epigenetic factors derived from the genome assembly of Frankliniella fusca, a thysanopteran phytovirus vector.</title>
        <authorList>
            <person name="Catto M.A."/>
            <person name="Labadie P.E."/>
            <person name="Jacobson A.L."/>
            <person name="Kennedy G.G."/>
            <person name="Srinivasan R."/>
            <person name="Hunt B.G."/>
        </authorList>
    </citation>
    <scope>NUCLEOTIDE SEQUENCE</scope>
    <source>
        <strain evidence="4">PL_HMW_Pooled</strain>
    </source>
</reference>
<accession>A0AAE1HW47</accession>
<dbReference type="GO" id="GO:0000724">
    <property type="term" value="P:double-strand break repair via homologous recombination"/>
    <property type="evidence" value="ECO:0007669"/>
    <property type="project" value="TreeGrafter"/>
</dbReference>
<evidence type="ECO:0000256" key="2">
    <source>
        <dbReference type="ARBA" id="ARBA00009761"/>
    </source>
</evidence>
<evidence type="ECO:0000256" key="3">
    <source>
        <dbReference type="ARBA" id="ARBA00023242"/>
    </source>
</evidence>
<dbReference type="GO" id="GO:0006289">
    <property type="term" value="P:nucleotide-excision repair"/>
    <property type="evidence" value="ECO:0007669"/>
    <property type="project" value="TreeGrafter"/>
</dbReference>
<dbReference type="GO" id="GO:0006260">
    <property type="term" value="P:DNA replication"/>
    <property type="evidence" value="ECO:0007669"/>
    <property type="project" value="InterPro"/>
</dbReference>
<evidence type="ECO:0000256" key="1">
    <source>
        <dbReference type="ARBA" id="ARBA00004123"/>
    </source>
</evidence>
<dbReference type="Pfam" id="PF08661">
    <property type="entry name" value="Rep_fac-A_3"/>
    <property type="match status" value="1"/>
</dbReference>
<keyword evidence="5" id="KW-1185">Reference proteome</keyword>
<dbReference type="PANTHER" id="PTHR15114:SF1">
    <property type="entry name" value="REPLICATION PROTEIN A 14 KDA SUBUNIT"/>
    <property type="match status" value="1"/>
</dbReference>
<dbReference type="PANTHER" id="PTHR15114">
    <property type="entry name" value="REPLICATION PROTEIN A3"/>
    <property type="match status" value="1"/>
</dbReference>
<comment type="caution">
    <text evidence="4">The sequence shown here is derived from an EMBL/GenBank/DDBJ whole genome shotgun (WGS) entry which is preliminary data.</text>
</comment>
<organism evidence="4 5">
    <name type="scientific">Frankliniella fusca</name>
    <dbReference type="NCBI Taxonomy" id="407009"/>
    <lineage>
        <taxon>Eukaryota</taxon>
        <taxon>Metazoa</taxon>
        <taxon>Ecdysozoa</taxon>
        <taxon>Arthropoda</taxon>
        <taxon>Hexapoda</taxon>
        <taxon>Insecta</taxon>
        <taxon>Pterygota</taxon>
        <taxon>Neoptera</taxon>
        <taxon>Paraneoptera</taxon>
        <taxon>Thysanoptera</taxon>
        <taxon>Terebrantia</taxon>
        <taxon>Thripoidea</taxon>
        <taxon>Thripidae</taxon>
        <taxon>Frankliniella</taxon>
    </lineage>
</organism>
<evidence type="ECO:0000313" key="4">
    <source>
        <dbReference type="EMBL" id="KAK3928513.1"/>
    </source>
</evidence>
<protein>
    <submittedName>
        <fullName evidence="4">Replication protein A 14 kDa subunit</fullName>
    </submittedName>
</protein>
<name>A0AAE1HW47_9NEOP</name>
<sequence>MTSEKYGTPRTSVTGAMLVNPRFLKKNVRLIGNVVKNTSNTIEVNTGDSTNVRVQFQNPLDEPLDGLIDIYGIVQDKNLIEAESYIIVPPNLAENFDLQTHNEAITFIGSVDNPWTHEL</sequence>
<keyword evidence="3" id="KW-0539">Nucleus</keyword>
<dbReference type="GO" id="GO:0035861">
    <property type="term" value="C:site of double-strand break"/>
    <property type="evidence" value="ECO:0007669"/>
    <property type="project" value="TreeGrafter"/>
</dbReference>
<dbReference type="SUPFAM" id="SSF50249">
    <property type="entry name" value="Nucleic acid-binding proteins"/>
    <property type="match status" value="1"/>
</dbReference>